<evidence type="ECO:0000313" key="3">
    <source>
        <dbReference type="EMBL" id="MBK1713103.1"/>
    </source>
</evidence>
<dbReference type="InterPro" id="IPR024899">
    <property type="entry name" value="CowN"/>
</dbReference>
<organism evidence="3 4">
    <name type="scientific">Rubrivivax gelatinosus</name>
    <name type="common">Rhodocyclus gelatinosus</name>
    <name type="synonym">Rhodopseudomonas gelatinosa</name>
    <dbReference type="NCBI Taxonomy" id="28068"/>
    <lineage>
        <taxon>Bacteria</taxon>
        <taxon>Pseudomonadati</taxon>
        <taxon>Pseudomonadota</taxon>
        <taxon>Betaproteobacteria</taxon>
        <taxon>Burkholderiales</taxon>
        <taxon>Sphaerotilaceae</taxon>
        <taxon>Rubrivivax</taxon>
    </lineage>
</organism>
<dbReference type="Pfam" id="PF20543">
    <property type="entry name" value="CowN"/>
    <property type="match status" value="1"/>
</dbReference>
<name>A0ABS1DUF3_RUBGE</name>
<reference evidence="3" key="2">
    <citation type="journal article" date="2020" name="Microorganisms">
        <title>Osmotic Adaptation and Compatible Solute Biosynthesis of Phototrophic Bacteria as Revealed from Genome Analyses.</title>
        <authorList>
            <person name="Imhoff J.F."/>
            <person name="Rahn T."/>
            <person name="Kunzel S."/>
            <person name="Keller A."/>
            <person name="Neulinger S.C."/>
        </authorList>
    </citation>
    <scope>NUCLEOTIDE SEQUENCE</scope>
    <source>
        <strain evidence="3">IM 151</strain>
    </source>
</reference>
<proteinExistence type="inferred from homology"/>
<dbReference type="Proteomes" id="UP001041814">
    <property type="component" value="Unassembled WGS sequence"/>
</dbReference>
<keyword evidence="1 2" id="KW-0535">Nitrogen fixation</keyword>
<gene>
    <name evidence="2" type="primary">cowN</name>
    <name evidence="3" type="ORF">CKO43_09960</name>
</gene>
<evidence type="ECO:0000256" key="1">
    <source>
        <dbReference type="ARBA" id="ARBA00023231"/>
    </source>
</evidence>
<comment type="similarity">
    <text evidence="2">Belongs to the CowN family.</text>
</comment>
<dbReference type="RefSeq" id="WP_200378550.1">
    <property type="nucleotide sequence ID" value="NZ_NRRU01000031.1"/>
</dbReference>
<protein>
    <recommendedName>
        <fullName evidence="2">N(2)-fixation sustaining protein CowN</fullName>
    </recommendedName>
    <alternativeName>
        <fullName evidence="2">CO weal-nitrogenase</fullName>
    </alternativeName>
</protein>
<comment type="caution">
    <text evidence="3">The sequence shown here is derived from an EMBL/GenBank/DDBJ whole genome shotgun (WGS) entry which is preliminary data.</text>
</comment>
<dbReference type="HAMAP" id="MF_02117">
    <property type="entry name" value="CowN"/>
    <property type="match status" value="1"/>
</dbReference>
<accession>A0ABS1DUF3</accession>
<keyword evidence="4" id="KW-1185">Reference proteome</keyword>
<sequence>MSTGPCDCRKTDRYVSFSGIDCAGNARRIIETIDGHLAVPGRRDRFWEYFDRKRAGGSGPRPDDLFLVHSHLNQIREYFEAWEDAAALQLLDQVEQECC</sequence>
<dbReference type="NCBIfam" id="NF033689">
    <property type="entry name" value="N2Fix_CO_CowN"/>
    <property type="match status" value="1"/>
</dbReference>
<reference evidence="3" key="1">
    <citation type="submission" date="2017-08" db="EMBL/GenBank/DDBJ databases">
        <authorList>
            <person name="Imhoff J.F."/>
            <person name="Rahn T."/>
            <person name="Kuenzel S."/>
            <person name="Neulinger S.C."/>
        </authorList>
    </citation>
    <scope>NUCLEOTIDE SEQUENCE</scope>
    <source>
        <strain evidence="3">IM 151</strain>
    </source>
</reference>
<evidence type="ECO:0000313" key="4">
    <source>
        <dbReference type="Proteomes" id="UP001041814"/>
    </source>
</evidence>
<evidence type="ECO:0000256" key="2">
    <source>
        <dbReference type="HAMAP-Rule" id="MF_02117"/>
    </source>
</evidence>
<dbReference type="EMBL" id="NRRU01000031">
    <property type="protein sequence ID" value="MBK1713103.1"/>
    <property type="molecule type" value="Genomic_DNA"/>
</dbReference>
<comment type="function">
    <text evidence="2">Is required to sustain N(2)-dependent growth in the presence of low levels of carbon monoxide (CO). Probably acts by protecting the N(2) fixation ability of the nitrogenase complex, which is inactivated in the presence of CO.</text>
</comment>